<dbReference type="AlphaFoldDB" id="A0AAE3DP15"/>
<evidence type="ECO:0000313" key="8">
    <source>
        <dbReference type="Proteomes" id="UP001199355"/>
    </source>
</evidence>
<dbReference type="PRINTS" id="PR00368">
    <property type="entry name" value="FADPNR"/>
</dbReference>
<dbReference type="Gene3D" id="2.40.30.10">
    <property type="entry name" value="Translation factors"/>
    <property type="match status" value="1"/>
</dbReference>
<keyword evidence="2" id="KW-0285">Flavoprotein</keyword>
<dbReference type="Proteomes" id="UP001199355">
    <property type="component" value="Unassembled WGS sequence"/>
</dbReference>
<evidence type="ECO:0000313" key="7">
    <source>
        <dbReference type="EMBL" id="MCC2168376.1"/>
    </source>
</evidence>
<dbReference type="NCBIfam" id="TIGR00275">
    <property type="entry name" value="aminoacetone oxidase family FAD-binding enzyme"/>
    <property type="match status" value="1"/>
</dbReference>
<dbReference type="PANTHER" id="PTHR42887:SF2">
    <property type="entry name" value="OS12G0638800 PROTEIN"/>
    <property type="match status" value="1"/>
</dbReference>
<organism evidence="7 8">
    <name type="scientific">Gallintestinimicrobium propionicum</name>
    <dbReference type="NCBI Taxonomy" id="2981770"/>
    <lineage>
        <taxon>Bacteria</taxon>
        <taxon>Bacillati</taxon>
        <taxon>Bacillota</taxon>
        <taxon>Clostridia</taxon>
        <taxon>Lachnospirales</taxon>
        <taxon>Lachnospiraceae</taxon>
        <taxon>Gallintestinimicrobium</taxon>
    </lineage>
</organism>
<evidence type="ECO:0000256" key="3">
    <source>
        <dbReference type="ARBA" id="ARBA00022827"/>
    </source>
</evidence>
<dbReference type="SUPFAM" id="SSF160996">
    <property type="entry name" value="HI0933 insert domain-like"/>
    <property type="match status" value="1"/>
</dbReference>
<dbReference type="EMBL" id="JAJEQF010000034">
    <property type="protein sequence ID" value="MCC2168376.1"/>
    <property type="molecule type" value="Genomic_DNA"/>
</dbReference>
<feature type="domain" description="RsdA/BaiN/AoA(So)-like insert" evidence="6">
    <location>
        <begin position="193"/>
        <end position="366"/>
    </location>
</feature>
<evidence type="ECO:0000259" key="5">
    <source>
        <dbReference type="Pfam" id="PF03486"/>
    </source>
</evidence>
<evidence type="ECO:0000256" key="2">
    <source>
        <dbReference type="ARBA" id="ARBA00022630"/>
    </source>
</evidence>
<protein>
    <submittedName>
        <fullName evidence="7">NAD(P)/FAD-dependent oxidoreductase</fullName>
    </submittedName>
</protein>
<keyword evidence="8" id="KW-1185">Reference proteome</keyword>
<evidence type="ECO:0000256" key="4">
    <source>
        <dbReference type="SAM" id="SignalP"/>
    </source>
</evidence>
<gene>
    <name evidence="7" type="ORF">LKD45_11885</name>
</gene>
<dbReference type="InterPro" id="IPR057661">
    <property type="entry name" value="RsdA/BaiN/AoA(So)_Rossmann"/>
</dbReference>
<proteinExistence type="predicted"/>
<dbReference type="Pfam" id="PF03486">
    <property type="entry name" value="HI0933_like"/>
    <property type="match status" value="1"/>
</dbReference>
<dbReference type="Gene3D" id="3.50.50.60">
    <property type="entry name" value="FAD/NAD(P)-binding domain"/>
    <property type="match status" value="1"/>
</dbReference>
<accession>A0AAE3DP15</accession>
<comment type="caution">
    <text evidence="7">The sequence shown here is derived from an EMBL/GenBank/DDBJ whole genome shotgun (WGS) entry which is preliminary data.</text>
</comment>
<dbReference type="Gene3D" id="1.10.8.260">
    <property type="entry name" value="HI0933 insert domain-like"/>
    <property type="match status" value="1"/>
</dbReference>
<comment type="cofactor">
    <cofactor evidence="1">
        <name>FAD</name>
        <dbReference type="ChEBI" id="CHEBI:57692"/>
    </cofactor>
</comment>
<sequence>MKKNIAVIGGGAAGMMAAYAAAKSGAQVTLYEKNEKLGKKIYITGKGRCNVTNDCSRDVFFDQVVTNPKFLYSAFETFDNQAVMQLLEQAGCPLKTERGNRVFPVSDHSSDVIRALERLLQREGVKVHLHSSVKRVLEEDGQAVGLELSDGKRIQADSVIVATGGLSYPSTGSTGDGYRWAEATGHKVVACTPSLVPFVTEDTWCAKLQGLALKNVNLALYFDGKEIYQGFGEMLFTHFGVSGPLVLSASSYYSAQLAKWTKKNEKKKLSRPECRIELNLKPALTAEQLDKRLLREFDSQKNKNFGNAIDGLFPARLIPVMLELSGIEPEKKVHEITKQERQKFAALIRKLPMTVEKTGEFAEAIITRGGVYVKDVNPSTMESKRLPGLYFAGEVLDVDALTGGFNLQVAWSTGYLAGTSAAGSNKGE</sequence>
<dbReference type="InterPro" id="IPR004792">
    <property type="entry name" value="BaiN-like"/>
</dbReference>
<dbReference type="InterPro" id="IPR036188">
    <property type="entry name" value="FAD/NAD-bd_sf"/>
</dbReference>
<feature type="chain" id="PRO_5042061462" evidence="4">
    <location>
        <begin position="21"/>
        <end position="428"/>
    </location>
</feature>
<feature type="signal peptide" evidence="4">
    <location>
        <begin position="1"/>
        <end position="20"/>
    </location>
</feature>
<reference evidence="7 8" key="1">
    <citation type="submission" date="2021-10" db="EMBL/GenBank/DDBJ databases">
        <title>Anaerobic single-cell dispensing facilitates the cultivation of human gut bacteria.</title>
        <authorList>
            <person name="Afrizal A."/>
        </authorList>
    </citation>
    <scope>NUCLEOTIDE SEQUENCE [LARGE SCALE GENOMIC DNA]</scope>
    <source>
        <strain evidence="7 8">CLA-AA-H244</strain>
    </source>
</reference>
<keyword evidence="4" id="KW-0732">Signal</keyword>
<feature type="domain" description="RsdA/BaiN/AoA(So)-like Rossmann fold-like" evidence="5">
    <location>
        <begin position="4"/>
        <end position="419"/>
    </location>
</feature>
<dbReference type="Pfam" id="PF22780">
    <property type="entry name" value="HI0933_like_1st"/>
    <property type="match status" value="1"/>
</dbReference>
<dbReference type="RefSeq" id="WP_262584583.1">
    <property type="nucleotide sequence ID" value="NZ_JAJEQF010000034.1"/>
</dbReference>
<dbReference type="InterPro" id="IPR055178">
    <property type="entry name" value="RsdA/BaiN/AoA(So)-like_dom"/>
</dbReference>
<name>A0AAE3DP15_9FIRM</name>
<dbReference type="SUPFAM" id="SSF51905">
    <property type="entry name" value="FAD/NAD(P)-binding domain"/>
    <property type="match status" value="1"/>
</dbReference>
<dbReference type="PANTHER" id="PTHR42887">
    <property type="entry name" value="OS12G0638800 PROTEIN"/>
    <property type="match status" value="1"/>
</dbReference>
<evidence type="ECO:0000259" key="6">
    <source>
        <dbReference type="Pfam" id="PF22780"/>
    </source>
</evidence>
<dbReference type="InterPro" id="IPR023166">
    <property type="entry name" value="BaiN-like_dom_sf"/>
</dbReference>
<keyword evidence="3" id="KW-0274">FAD</keyword>
<dbReference type="PRINTS" id="PR00411">
    <property type="entry name" value="PNDRDTASEI"/>
</dbReference>
<evidence type="ECO:0000256" key="1">
    <source>
        <dbReference type="ARBA" id="ARBA00001974"/>
    </source>
</evidence>